<accession>A0A915J2U9</accession>
<keyword evidence="1" id="KW-1185">Reference proteome</keyword>
<dbReference type="AlphaFoldDB" id="A0A915J2U9"/>
<name>A0A915J2U9_ROMCU</name>
<protein>
    <submittedName>
        <fullName evidence="2">Uncharacterized protein</fullName>
    </submittedName>
</protein>
<proteinExistence type="predicted"/>
<dbReference type="Proteomes" id="UP000887565">
    <property type="component" value="Unplaced"/>
</dbReference>
<sequence length="67" mass="7648">MEPKMVEIVTVINLATGMAAWFKNSLMVAEWLARNEYSNGDGTLRYYPSLHHYRELSALSAEKLISE</sequence>
<dbReference type="WBParaSite" id="nRc.2.0.1.t20027-RA">
    <property type="protein sequence ID" value="nRc.2.0.1.t20027-RA"/>
    <property type="gene ID" value="nRc.2.0.1.g20027"/>
</dbReference>
<evidence type="ECO:0000313" key="2">
    <source>
        <dbReference type="WBParaSite" id="nRc.2.0.1.t20027-RA"/>
    </source>
</evidence>
<organism evidence="1 2">
    <name type="scientific">Romanomermis culicivorax</name>
    <name type="common">Nematode worm</name>
    <dbReference type="NCBI Taxonomy" id="13658"/>
    <lineage>
        <taxon>Eukaryota</taxon>
        <taxon>Metazoa</taxon>
        <taxon>Ecdysozoa</taxon>
        <taxon>Nematoda</taxon>
        <taxon>Enoplea</taxon>
        <taxon>Dorylaimia</taxon>
        <taxon>Mermithida</taxon>
        <taxon>Mermithoidea</taxon>
        <taxon>Mermithidae</taxon>
        <taxon>Romanomermis</taxon>
    </lineage>
</organism>
<evidence type="ECO:0000313" key="1">
    <source>
        <dbReference type="Proteomes" id="UP000887565"/>
    </source>
</evidence>
<reference evidence="2" key="1">
    <citation type="submission" date="2022-11" db="UniProtKB">
        <authorList>
            <consortium name="WormBaseParasite"/>
        </authorList>
    </citation>
    <scope>IDENTIFICATION</scope>
</reference>